<name>A0ACB9S257_9MYRT</name>
<sequence length="250" mass="28000">MTFAAPTRCKERVGTASLLALAVFIQKLTCPNSCSASSLPRDHGGESVRFVLSYDPLAPIFLFFVEWMGFRCTDSVPTSLGILRILVHKVCIDGLSRVTSHERKATPREFYAIIYPSLIQLDSEFRRIRDNSRSLCAEVLGRGRPRDAVKELEKDDECGICMECRKNTVLPGCGHSMCIDCFSDWRLRPGSCPFCRGSLEGVDTDDLWVLTSQEESIDTVSLALENLRSFYLYVESFPTVIPPSDVLLLD</sequence>
<keyword evidence="2" id="KW-1185">Reference proteome</keyword>
<proteinExistence type="predicted"/>
<accession>A0ACB9S257</accession>
<protein>
    <submittedName>
        <fullName evidence="1">Uncharacterized protein</fullName>
    </submittedName>
</protein>
<reference evidence="2" key="1">
    <citation type="journal article" date="2023" name="Front. Plant Sci.">
        <title>Chromosomal-level genome assembly of Melastoma candidum provides insights into trichome evolution.</title>
        <authorList>
            <person name="Zhong Y."/>
            <person name="Wu W."/>
            <person name="Sun C."/>
            <person name="Zou P."/>
            <person name="Liu Y."/>
            <person name="Dai S."/>
            <person name="Zhou R."/>
        </authorList>
    </citation>
    <scope>NUCLEOTIDE SEQUENCE [LARGE SCALE GENOMIC DNA]</scope>
</reference>
<gene>
    <name evidence="1" type="ORF">MLD38_002359</name>
</gene>
<organism evidence="1 2">
    <name type="scientific">Melastoma candidum</name>
    <dbReference type="NCBI Taxonomy" id="119954"/>
    <lineage>
        <taxon>Eukaryota</taxon>
        <taxon>Viridiplantae</taxon>
        <taxon>Streptophyta</taxon>
        <taxon>Embryophyta</taxon>
        <taxon>Tracheophyta</taxon>
        <taxon>Spermatophyta</taxon>
        <taxon>Magnoliopsida</taxon>
        <taxon>eudicotyledons</taxon>
        <taxon>Gunneridae</taxon>
        <taxon>Pentapetalae</taxon>
        <taxon>rosids</taxon>
        <taxon>malvids</taxon>
        <taxon>Myrtales</taxon>
        <taxon>Melastomataceae</taxon>
        <taxon>Melastomatoideae</taxon>
        <taxon>Melastomateae</taxon>
        <taxon>Melastoma</taxon>
    </lineage>
</organism>
<comment type="caution">
    <text evidence="1">The sequence shown here is derived from an EMBL/GenBank/DDBJ whole genome shotgun (WGS) entry which is preliminary data.</text>
</comment>
<evidence type="ECO:0000313" key="1">
    <source>
        <dbReference type="EMBL" id="KAI4384171.1"/>
    </source>
</evidence>
<evidence type="ECO:0000313" key="2">
    <source>
        <dbReference type="Proteomes" id="UP001057402"/>
    </source>
</evidence>
<dbReference type="EMBL" id="CM042881">
    <property type="protein sequence ID" value="KAI4384171.1"/>
    <property type="molecule type" value="Genomic_DNA"/>
</dbReference>
<dbReference type="Proteomes" id="UP001057402">
    <property type="component" value="Chromosome 2"/>
</dbReference>